<evidence type="ECO:0000313" key="1">
    <source>
        <dbReference type="EMBL" id="KAK3757748.1"/>
    </source>
</evidence>
<sequence length="97" mass="10807">MVGKGRRPDVSKMQVLTRKVLVQRNILKEDVDGGFREGALLSLQGETNMLAAQTSRAAQLVAKHLSTKDIPLQDLPSRRTSLIFMEKANHIAKQQLL</sequence>
<evidence type="ECO:0000313" key="2">
    <source>
        <dbReference type="Proteomes" id="UP001283361"/>
    </source>
</evidence>
<proteinExistence type="predicted"/>
<dbReference type="Proteomes" id="UP001283361">
    <property type="component" value="Unassembled WGS sequence"/>
</dbReference>
<protein>
    <submittedName>
        <fullName evidence="1">Uncharacterized protein</fullName>
    </submittedName>
</protein>
<dbReference type="AlphaFoldDB" id="A0AAE0YV07"/>
<organism evidence="1 2">
    <name type="scientific">Elysia crispata</name>
    <name type="common">lettuce slug</name>
    <dbReference type="NCBI Taxonomy" id="231223"/>
    <lineage>
        <taxon>Eukaryota</taxon>
        <taxon>Metazoa</taxon>
        <taxon>Spiralia</taxon>
        <taxon>Lophotrochozoa</taxon>
        <taxon>Mollusca</taxon>
        <taxon>Gastropoda</taxon>
        <taxon>Heterobranchia</taxon>
        <taxon>Euthyneura</taxon>
        <taxon>Panpulmonata</taxon>
        <taxon>Sacoglossa</taxon>
        <taxon>Placobranchoidea</taxon>
        <taxon>Plakobranchidae</taxon>
        <taxon>Elysia</taxon>
    </lineage>
</organism>
<name>A0AAE0YV07_9GAST</name>
<accession>A0AAE0YV07</accession>
<reference evidence="1" key="1">
    <citation type="journal article" date="2023" name="G3 (Bethesda)">
        <title>A reference genome for the long-term kleptoplast-retaining sea slug Elysia crispata morphotype clarki.</title>
        <authorList>
            <person name="Eastman K.E."/>
            <person name="Pendleton A.L."/>
            <person name="Shaikh M.A."/>
            <person name="Suttiyut T."/>
            <person name="Ogas R."/>
            <person name="Tomko P."/>
            <person name="Gavelis G."/>
            <person name="Widhalm J.R."/>
            <person name="Wisecaver J.H."/>
        </authorList>
    </citation>
    <scope>NUCLEOTIDE SEQUENCE</scope>
    <source>
        <strain evidence="1">ECLA1</strain>
    </source>
</reference>
<gene>
    <name evidence="1" type="ORF">RRG08_056134</name>
</gene>
<comment type="caution">
    <text evidence="1">The sequence shown here is derived from an EMBL/GenBank/DDBJ whole genome shotgun (WGS) entry which is preliminary data.</text>
</comment>
<dbReference type="EMBL" id="JAWDGP010005334">
    <property type="protein sequence ID" value="KAK3757748.1"/>
    <property type="molecule type" value="Genomic_DNA"/>
</dbReference>
<keyword evidence="2" id="KW-1185">Reference proteome</keyword>